<accession>A0A9W9CLI7</accession>
<dbReference type="EMBL" id="JAPEUY010000010">
    <property type="protein sequence ID" value="KAJ4368880.1"/>
    <property type="molecule type" value="Genomic_DNA"/>
</dbReference>
<evidence type="ECO:0000313" key="4">
    <source>
        <dbReference type="Proteomes" id="UP001140560"/>
    </source>
</evidence>
<dbReference type="OrthoDB" id="5553410at2759"/>
<evidence type="ECO:0000256" key="1">
    <source>
        <dbReference type="SAM" id="Phobius"/>
    </source>
</evidence>
<evidence type="ECO:0000259" key="2">
    <source>
        <dbReference type="Pfam" id="PF10615"/>
    </source>
</evidence>
<dbReference type="InterPro" id="IPR019595">
    <property type="entry name" value="DUF2470"/>
</dbReference>
<keyword evidence="1" id="KW-0472">Membrane</keyword>
<dbReference type="Proteomes" id="UP001140560">
    <property type="component" value="Unassembled WGS sequence"/>
</dbReference>
<comment type="caution">
    <text evidence="3">The sequence shown here is derived from an EMBL/GenBank/DDBJ whole genome shotgun (WGS) entry which is preliminary data.</text>
</comment>
<proteinExistence type="predicted"/>
<dbReference type="PANTHER" id="PTHR37783:SF1">
    <property type="entry name" value="MEMBRANE PROTEIN, PUTATIVE (AFU_ORTHOLOGUE AFUA_1G04315)-RELATED"/>
    <property type="match status" value="1"/>
</dbReference>
<gene>
    <name evidence="3" type="ORF">N0V83_005962</name>
</gene>
<feature type="transmembrane region" description="Helical" evidence="1">
    <location>
        <begin position="146"/>
        <end position="170"/>
    </location>
</feature>
<organism evidence="3 4">
    <name type="scientific">Neocucurbitaria cava</name>
    <dbReference type="NCBI Taxonomy" id="798079"/>
    <lineage>
        <taxon>Eukaryota</taxon>
        <taxon>Fungi</taxon>
        <taxon>Dikarya</taxon>
        <taxon>Ascomycota</taxon>
        <taxon>Pezizomycotina</taxon>
        <taxon>Dothideomycetes</taxon>
        <taxon>Pleosporomycetidae</taxon>
        <taxon>Pleosporales</taxon>
        <taxon>Pleosporineae</taxon>
        <taxon>Cucurbitariaceae</taxon>
        <taxon>Neocucurbitaria</taxon>
    </lineage>
</organism>
<feature type="domain" description="DUF2470" evidence="2">
    <location>
        <begin position="12"/>
        <end position="85"/>
    </location>
</feature>
<reference evidence="3" key="1">
    <citation type="submission" date="2022-10" db="EMBL/GenBank/DDBJ databases">
        <title>Tapping the CABI collections for fungal endophytes: first genome assemblies for Collariella, Neodidymelliopsis, Ascochyta clinopodiicola, Didymella pomorum, Didymosphaeria variabile, Neocosmospora piperis and Neocucurbitaria cava.</title>
        <authorList>
            <person name="Hill R."/>
        </authorList>
    </citation>
    <scope>NUCLEOTIDE SEQUENCE</scope>
    <source>
        <strain evidence="3">IMI 356814</strain>
    </source>
</reference>
<dbReference type="Pfam" id="PF10615">
    <property type="entry name" value="DUF2470"/>
    <property type="match status" value="1"/>
</dbReference>
<dbReference type="PANTHER" id="PTHR37783">
    <property type="entry name" value="MEMBRANE PROTEIN, PUTATIVE (AFU_ORTHOLOGUE AFUA_1G04315)-RELATED"/>
    <property type="match status" value="1"/>
</dbReference>
<dbReference type="Gene3D" id="3.20.180.10">
    <property type="entry name" value="PNP-oxidase-like"/>
    <property type="match status" value="1"/>
</dbReference>
<evidence type="ECO:0000313" key="3">
    <source>
        <dbReference type="EMBL" id="KAJ4368880.1"/>
    </source>
</evidence>
<keyword evidence="1" id="KW-0812">Transmembrane</keyword>
<sequence length="186" mass="21287">MTTPEAQEAAAKQRIIRHMNADHHDSIRRYVEAYASKSMWQSSGAEMINIYLDHMIFLIGSHQIVIPFDPPMKSFREARERLVEMDKDALHVLGRSDISITAFIPPTVKMGHLFNFTQCLLAYMLLPRPANFRPGSLLYDGLLYRVPSFAAFVAQISWIVFAIMLPIHIFEAGLMGKKQEKEAKKH</sequence>
<dbReference type="SUPFAM" id="SSF50475">
    <property type="entry name" value="FMN-binding split barrel"/>
    <property type="match status" value="1"/>
</dbReference>
<keyword evidence="1" id="KW-1133">Transmembrane helix</keyword>
<dbReference type="InterPro" id="IPR037119">
    <property type="entry name" value="Haem_oxidase_HugZ-like_sf"/>
</dbReference>
<keyword evidence="4" id="KW-1185">Reference proteome</keyword>
<protein>
    <recommendedName>
        <fullName evidence="2">DUF2470 domain-containing protein</fullName>
    </recommendedName>
</protein>
<dbReference type="AlphaFoldDB" id="A0A9W9CLI7"/>
<name>A0A9W9CLI7_9PLEO</name>